<dbReference type="AlphaFoldDB" id="A0A5N5G1D1"/>
<dbReference type="InterPro" id="IPR002401">
    <property type="entry name" value="Cyt_P450_E_grp-I"/>
</dbReference>
<sequence length="493" mass="56060">MLKLDNLLPIMQELINIESFSSLLHQCPNFFFTLRLVLLVSLIIILYKYFSTTSINSPPSPPKLPIIGNLHQLGLRPYRSLHALSRCHGPLMLLHFGSVPVLIVSCAETAREVLKTHDLIFCNRPKITVFGKLLYNYKDVSAAPYGEYWRQVKSLTVLHLLNNERVRSFRSVREEEIQLMINDINKQSLSSSSKEVNLSKMFMTLTNDVISRVALGRKYSDGEDGRMFKELVGEFMELLGSIYIGDYIPSLAWLSRVNGMDARLDKVAKKFDDFLEKVVQDHVVDHSSNDVFAAGTDTYSVIVWAMSELLRHPMMMKKLQNEVRGIVGNRKEIITEDDLVEMHYLKAVIKETLRLYPILPILIPRILTQDVKINGYDIKANTQVIVNLWGIARDPNYYGKPDEFEPERFVNSGINYKGNDFHYLPYGSGRRSCPAIQFTTVIIELALANVVQKFDWKLPTSAGGLDMTESKGLTMRKKSPLTAIAVPHRSSAC</sequence>
<reference evidence="5 6" key="3">
    <citation type="submission" date="2019-11" db="EMBL/GenBank/DDBJ databases">
        <title>A de novo genome assembly of a pear dwarfing rootstock.</title>
        <authorList>
            <person name="Wang F."/>
            <person name="Wang J."/>
            <person name="Li S."/>
            <person name="Zhang Y."/>
            <person name="Fang M."/>
            <person name="Ma L."/>
            <person name="Zhao Y."/>
            <person name="Jiang S."/>
        </authorList>
    </citation>
    <scope>NUCLEOTIDE SEQUENCE [LARGE SCALE GENOMIC DNA]</scope>
    <source>
        <strain evidence="5">S2</strain>
        <tissue evidence="5">Leaf</tissue>
    </source>
</reference>
<dbReference type="GO" id="GO:0020037">
    <property type="term" value="F:heme binding"/>
    <property type="evidence" value="ECO:0007669"/>
    <property type="project" value="InterPro"/>
</dbReference>
<dbReference type="GO" id="GO:0016705">
    <property type="term" value="F:oxidoreductase activity, acting on paired donors, with incorporation or reduction of molecular oxygen"/>
    <property type="evidence" value="ECO:0007669"/>
    <property type="project" value="InterPro"/>
</dbReference>
<evidence type="ECO:0000256" key="1">
    <source>
        <dbReference type="ARBA" id="ARBA00010617"/>
    </source>
</evidence>
<evidence type="ECO:0000256" key="3">
    <source>
        <dbReference type="ARBA" id="ARBA00023004"/>
    </source>
</evidence>
<dbReference type="Gene3D" id="1.10.630.10">
    <property type="entry name" value="Cytochrome P450"/>
    <property type="match status" value="2"/>
</dbReference>
<dbReference type="SUPFAM" id="SSF48264">
    <property type="entry name" value="Cytochrome P450"/>
    <property type="match status" value="1"/>
</dbReference>
<evidence type="ECO:0000256" key="2">
    <source>
        <dbReference type="ARBA" id="ARBA00022723"/>
    </source>
</evidence>
<keyword evidence="3 4" id="KW-0408">Iron</keyword>
<dbReference type="PANTHER" id="PTHR47955">
    <property type="entry name" value="CYTOCHROME P450 FAMILY 71 PROTEIN"/>
    <property type="match status" value="1"/>
</dbReference>
<dbReference type="GO" id="GO:0005506">
    <property type="term" value="F:iron ion binding"/>
    <property type="evidence" value="ECO:0007669"/>
    <property type="project" value="InterPro"/>
</dbReference>
<evidence type="ECO:0000313" key="6">
    <source>
        <dbReference type="Proteomes" id="UP000327157"/>
    </source>
</evidence>
<dbReference type="Pfam" id="PF00067">
    <property type="entry name" value="p450"/>
    <property type="match status" value="2"/>
</dbReference>
<dbReference type="InterPro" id="IPR001128">
    <property type="entry name" value="Cyt_P450"/>
</dbReference>
<protein>
    <submittedName>
        <fullName evidence="5">Cytochrome P450 71A26-like</fullName>
    </submittedName>
</protein>
<organism evidence="5 6">
    <name type="scientific">Pyrus ussuriensis x Pyrus communis</name>
    <dbReference type="NCBI Taxonomy" id="2448454"/>
    <lineage>
        <taxon>Eukaryota</taxon>
        <taxon>Viridiplantae</taxon>
        <taxon>Streptophyta</taxon>
        <taxon>Embryophyta</taxon>
        <taxon>Tracheophyta</taxon>
        <taxon>Spermatophyta</taxon>
        <taxon>Magnoliopsida</taxon>
        <taxon>eudicotyledons</taxon>
        <taxon>Gunneridae</taxon>
        <taxon>Pentapetalae</taxon>
        <taxon>rosids</taxon>
        <taxon>fabids</taxon>
        <taxon>Rosales</taxon>
        <taxon>Rosaceae</taxon>
        <taxon>Amygdaloideae</taxon>
        <taxon>Maleae</taxon>
        <taxon>Pyrus</taxon>
    </lineage>
</organism>
<comment type="caution">
    <text evidence="5">The sequence shown here is derived from an EMBL/GenBank/DDBJ whole genome shotgun (WGS) entry which is preliminary data.</text>
</comment>
<name>A0A5N5G1D1_9ROSA</name>
<dbReference type="OrthoDB" id="2789670at2759"/>
<reference evidence="6" key="2">
    <citation type="submission" date="2019-10" db="EMBL/GenBank/DDBJ databases">
        <title>A de novo genome assembly of a pear dwarfing rootstock.</title>
        <authorList>
            <person name="Wang F."/>
            <person name="Wang J."/>
            <person name="Li S."/>
            <person name="Zhang Y."/>
            <person name="Fang M."/>
            <person name="Ma L."/>
            <person name="Zhao Y."/>
            <person name="Jiang S."/>
        </authorList>
    </citation>
    <scope>NUCLEOTIDE SEQUENCE [LARGE SCALE GENOMIC DNA]</scope>
</reference>
<evidence type="ECO:0000313" key="5">
    <source>
        <dbReference type="EMBL" id="KAB2609173.1"/>
    </source>
</evidence>
<dbReference type="PRINTS" id="PR00385">
    <property type="entry name" value="P450"/>
</dbReference>
<keyword evidence="4" id="KW-0349">Heme</keyword>
<feature type="binding site" description="axial binding residue" evidence="4">
    <location>
        <position position="433"/>
    </location>
    <ligand>
        <name>heme</name>
        <dbReference type="ChEBI" id="CHEBI:30413"/>
    </ligand>
    <ligandPart>
        <name>Fe</name>
        <dbReference type="ChEBI" id="CHEBI:18248"/>
    </ligandPart>
</feature>
<keyword evidence="2 4" id="KW-0479">Metal-binding</keyword>
<dbReference type="EMBL" id="SMOL01000553">
    <property type="protein sequence ID" value="KAB2609173.1"/>
    <property type="molecule type" value="Genomic_DNA"/>
</dbReference>
<comment type="cofactor">
    <cofactor evidence="4">
        <name>heme</name>
        <dbReference type="ChEBI" id="CHEBI:30413"/>
    </cofactor>
</comment>
<proteinExistence type="inferred from homology"/>
<dbReference type="PANTHER" id="PTHR47955:SF15">
    <property type="entry name" value="CYTOCHROME P450 71A2-LIKE"/>
    <property type="match status" value="1"/>
</dbReference>
<accession>A0A5N5G1D1</accession>
<dbReference type="Proteomes" id="UP000327157">
    <property type="component" value="Chromosome 14"/>
</dbReference>
<dbReference type="PRINTS" id="PR00463">
    <property type="entry name" value="EP450I"/>
</dbReference>
<evidence type="ECO:0000256" key="4">
    <source>
        <dbReference type="PIRSR" id="PIRSR602401-1"/>
    </source>
</evidence>
<dbReference type="GO" id="GO:0004497">
    <property type="term" value="F:monooxygenase activity"/>
    <property type="evidence" value="ECO:0007669"/>
    <property type="project" value="InterPro"/>
</dbReference>
<reference evidence="5 6" key="1">
    <citation type="submission" date="2019-09" db="EMBL/GenBank/DDBJ databases">
        <authorList>
            <person name="Ou C."/>
        </authorList>
    </citation>
    <scope>NUCLEOTIDE SEQUENCE [LARGE SCALE GENOMIC DNA]</scope>
    <source>
        <strain evidence="5">S2</strain>
        <tissue evidence="5">Leaf</tissue>
    </source>
</reference>
<comment type="similarity">
    <text evidence="1">Belongs to the cytochrome P450 family.</text>
</comment>
<keyword evidence="6" id="KW-1185">Reference proteome</keyword>
<dbReference type="InterPro" id="IPR036396">
    <property type="entry name" value="Cyt_P450_sf"/>
</dbReference>
<gene>
    <name evidence="5" type="ORF">D8674_012341</name>
</gene>
<dbReference type="CDD" id="cd11072">
    <property type="entry name" value="CYP71-like"/>
    <property type="match status" value="1"/>
</dbReference>